<protein>
    <recommendedName>
        <fullName evidence="6">Battenin</fullName>
    </recommendedName>
</protein>
<feature type="transmembrane region" description="Helical" evidence="6">
    <location>
        <begin position="36"/>
        <end position="57"/>
    </location>
</feature>
<dbReference type="RefSeq" id="XP_022104797.1">
    <property type="nucleotide sequence ID" value="XM_022249105.1"/>
</dbReference>
<dbReference type="Proteomes" id="UP000694845">
    <property type="component" value="Unplaced"/>
</dbReference>
<feature type="transmembrane region" description="Helical" evidence="6">
    <location>
        <begin position="77"/>
        <end position="98"/>
    </location>
</feature>
<dbReference type="OrthoDB" id="5965864at2759"/>
<dbReference type="PRINTS" id="PR01315">
    <property type="entry name" value="BATTENIN"/>
</dbReference>
<evidence type="ECO:0000256" key="1">
    <source>
        <dbReference type="ARBA" id="ARBA00004127"/>
    </source>
</evidence>
<evidence type="ECO:0000256" key="6">
    <source>
        <dbReference type="RuleBase" id="RU361113"/>
    </source>
</evidence>
<dbReference type="InterPro" id="IPR003492">
    <property type="entry name" value="Battenin_disease_Cln3"/>
</dbReference>
<evidence type="ECO:0000256" key="2">
    <source>
        <dbReference type="ARBA" id="ARBA00007467"/>
    </source>
</evidence>
<dbReference type="PANTHER" id="PTHR10981:SF7">
    <property type="entry name" value="BATTENIN"/>
    <property type="match status" value="1"/>
</dbReference>
<evidence type="ECO:0000313" key="8">
    <source>
        <dbReference type="RefSeq" id="XP_022104797.1"/>
    </source>
</evidence>
<comment type="subcellular location">
    <subcellularLocation>
        <location evidence="1">Endomembrane system</location>
        <topology evidence="1">Multi-pass membrane protein</topology>
    </subcellularLocation>
    <subcellularLocation>
        <location evidence="6">Lysosome membrane</location>
        <topology evidence="6">Multi-pass membrane protein</topology>
    </subcellularLocation>
</comment>
<keyword evidence="5 6" id="KW-0472">Membrane</keyword>
<dbReference type="AlphaFoldDB" id="A0A8B7ZIF9"/>
<dbReference type="InterPro" id="IPR036259">
    <property type="entry name" value="MFS_trans_sf"/>
</dbReference>
<keyword evidence="6" id="KW-0458">Lysosome</keyword>
<feature type="transmembrane region" description="Helical" evidence="6">
    <location>
        <begin position="119"/>
        <end position="142"/>
    </location>
</feature>
<sequence length="471" mass="51200">MPGPSAEFIMPENADNIGEETQPAAHVERSEVQACIINRTLIGFFLLGLCTQLPYAIMNTAANTIVGSFNESSFVATVYGAGNGATVVVKNVNAFLLFRVSYGVRFLANSAIMLSGISGLAFSGSFALAIISIVLVGASHAFGENIALGYLSRFDSQNVAAWASGYGLAGLLGAVLYVLFGCLISEEYSQDMRNLDKWAFISVVPAVVVYLVASLHLIKEHCGFPQQRTSTQRLLNPISTDNEATPLLENTTDILRVQHESHPGETPSALNNDLSSNEETNCDRNESICMLPHAPPTKKIKAFLLQIKRCFKLVVWLAFNLAIVQFCSYNIRVSAAKAVKKQNGTKCPELYASLQLCFQAGVFASQSSLPIHKIKRVGLLTAVMTINMLLWVINDWFKFLPEALLPALMVVAGGLRGAVYVNVFYLIRTDGGFPDEDREMCANVAGIFLTIGLSLSCILQTVLFNTALLLY</sequence>
<keyword evidence="3 6" id="KW-0812">Transmembrane</keyword>
<keyword evidence="7" id="KW-1185">Reference proteome</keyword>
<dbReference type="KEGG" id="aplc:110986852"/>
<evidence type="ECO:0000256" key="5">
    <source>
        <dbReference type="ARBA" id="ARBA00023136"/>
    </source>
</evidence>
<feature type="transmembrane region" description="Helical" evidence="6">
    <location>
        <begin position="313"/>
        <end position="331"/>
    </location>
</feature>
<dbReference type="OMA" id="SEYHVGC"/>
<reference evidence="8" key="1">
    <citation type="submission" date="2025-08" db="UniProtKB">
        <authorList>
            <consortium name="RefSeq"/>
        </authorList>
    </citation>
    <scope>IDENTIFICATION</scope>
</reference>
<name>A0A8B7ZIF9_ACAPL</name>
<feature type="transmembrane region" description="Helical" evidence="6">
    <location>
        <begin position="403"/>
        <end position="427"/>
    </location>
</feature>
<accession>A0A8B7ZIF9</accession>
<feature type="transmembrane region" description="Helical" evidence="6">
    <location>
        <begin position="447"/>
        <end position="470"/>
    </location>
</feature>
<proteinExistence type="inferred from homology"/>
<feature type="transmembrane region" description="Helical" evidence="6">
    <location>
        <begin position="162"/>
        <end position="186"/>
    </location>
</feature>
<evidence type="ECO:0000313" key="7">
    <source>
        <dbReference type="Proteomes" id="UP000694845"/>
    </source>
</evidence>
<comment type="similarity">
    <text evidence="2 6">Belongs to the battenin family.</text>
</comment>
<keyword evidence="4 6" id="KW-1133">Transmembrane helix</keyword>
<dbReference type="SUPFAM" id="SSF103473">
    <property type="entry name" value="MFS general substrate transporter"/>
    <property type="match status" value="1"/>
</dbReference>
<organism evidence="7 8">
    <name type="scientific">Acanthaster planci</name>
    <name type="common">Crown-of-thorns starfish</name>
    <dbReference type="NCBI Taxonomy" id="133434"/>
    <lineage>
        <taxon>Eukaryota</taxon>
        <taxon>Metazoa</taxon>
        <taxon>Echinodermata</taxon>
        <taxon>Eleutherozoa</taxon>
        <taxon>Asterozoa</taxon>
        <taxon>Asteroidea</taxon>
        <taxon>Valvatacea</taxon>
        <taxon>Valvatida</taxon>
        <taxon>Acanthasteridae</taxon>
        <taxon>Acanthaster</taxon>
    </lineage>
</organism>
<dbReference type="GO" id="GO:0012505">
    <property type="term" value="C:endomembrane system"/>
    <property type="evidence" value="ECO:0007669"/>
    <property type="project" value="UniProtKB-SubCell"/>
</dbReference>
<feature type="transmembrane region" description="Helical" evidence="6">
    <location>
        <begin position="198"/>
        <end position="218"/>
    </location>
</feature>
<dbReference type="GO" id="GO:0005765">
    <property type="term" value="C:lysosomal membrane"/>
    <property type="evidence" value="ECO:0007669"/>
    <property type="project" value="UniProtKB-SubCell"/>
</dbReference>
<evidence type="ECO:0000256" key="4">
    <source>
        <dbReference type="ARBA" id="ARBA00022989"/>
    </source>
</evidence>
<dbReference type="GeneID" id="110986852"/>
<gene>
    <name evidence="8" type="primary">LOC110986852</name>
</gene>
<feature type="transmembrane region" description="Helical" evidence="6">
    <location>
        <begin position="377"/>
        <end position="397"/>
    </location>
</feature>
<evidence type="ECO:0000256" key="3">
    <source>
        <dbReference type="ARBA" id="ARBA00022692"/>
    </source>
</evidence>
<dbReference type="Pfam" id="PF02487">
    <property type="entry name" value="CLN3"/>
    <property type="match status" value="1"/>
</dbReference>
<dbReference type="PANTHER" id="PTHR10981">
    <property type="entry name" value="BATTENIN"/>
    <property type="match status" value="1"/>
</dbReference>